<dbReference type="InterPro" id="IPR044748">
    <property type="entry name" value="Trm3/TARBP1_C"/>
</dbReference>
<evidence type="ECO:0000256" key="2">
    <source>
        <dbReference type="ARBA" id="ARBA00022679"/>
    </source>
</evidence>
<comment type="caution">
    <text evidence="4">The sequence shown here is derived from an EMBL/GenBank/DDBJ whole genome shotgun (WGS) entry which is preliminary data.</text>
</comment>
<name>A0A7X6D124_9ACTN</name>
<dbReference type="Proteomes" id="UP000578686">
    <property type="component" value="Unassembled WGS sequence"/>
</dbReference>
<dbReference type="EMBL" id="JAAVJD010000071">
    <property type="protein sequence ID" value="NJQ06202.1"/>
    <property type="molecule type" value="Genomic_DNA"/>
</dbReference>
<dbReference type="AlphaFoldDB" id="A0A7X6D124"/>
<dbReference type="CDD" id="cd18091">
    <property type="entry name" value="SpoU-like_TRM3-like"/>
    <property type="match status" value="1"/>
</dbReference>
<dbReference type="GO" id="GO:0003723">
    <property type="term" value="F:RNA binding"/>
    <property type="evidence" value="ECO:0007669"/>
    <property type="project" value="InterPro"/>
</dbReference>
<dbReference type="InterPro" id="IPR045330">
    <property type="entry name" value="TRM3/TARBP1"/>
</dbReference>
<protein>
    <submittedName>
        <fullName evidence="4">RNA methyltransferase</fullName>
    </submittedName>
</protein>
<evidence type="ECO:0000313" key="4">
    <source>
        <dbReference type="EMBL" id="NJQ06202.1"/>
    </source>
</evidence>
<keyword evidence="1 4" id="KW-0489">Methyltransferase</keyword>
<dbReference type="InterPro" id="IPR029028">
    <property type="entry name" value="Alpha/beta_knot_MTases"/>
</dbReference>
<feature type="domain" description="tRNA/rRNA methyltransferase SpoU type" evidence="3">
    <location>
        <begin position="22"/>
        <end position="158"/>
    </location>
</feature>
<accession>A0A7X6D124</accession>
<organism evidence="4 5">
    <name type="scientific">Streptomyces lonarensis</name>
    <dbReference type="NCBI Taxonomy" id="700599"/>
    <lineage>
        <taxon>Bacteria</taxon>
        <taxon>Bacillati</taxon>
        <taxon>Actinomycetota</taxon>
        <taxon>Actinomycetes</taxon>
        <taxon>Kitasatosporales</taxon>
        <taxon>Streptomycetaceae</taxon>
        <taxon>Streptomyces</taxon>
    </lineage>
</organism>
<sequence length="167" mass="18607">MTATYEQLRHKEPGVLARPRELVVAVAPLKSRVNLSTILRAAGCCGVTRVIACGNAKVDPTVARDSLEQITVEHRRTLPPVLKALREDGYRVVGLEQTTNSVSLHEYRFPRRTALVVGNERLGITEEELRYVDDCVEIPVWGAPHSYNVATATSMGLYEYCRQFPEG</sequence>
<evidence type="ECO:0000256" key="1">
    <source>
        <dbReference type="ARBA" id="ARBA00022603"/>
    </source>
</evidence>
<dbReference type="InterPro" id="IPR001537">
    <property type="entry name" value="SpoU_MeTrfase"/>
</dbReference>
<dbReference type="InterPro" id="IPR029026">
    <property type="entry name" value="tRNA_m1G_MTases_N"/>
</dbReference>
<evidence type="ECO:0000313" key="5">
    <source>
        <dbReference type="Proteomes" id="UP000578686"/>
    </source>
</evidence>
<keyword evidence="5" id="KW-1185">Reference proteome</keyword>
<reference evidence="4 5" key="1">
    <citation type="submission" date="2020-03" db="EMBL/GenBank/DDBJ databases">
        <title>Draft genome of Streptomyces sp. ventii, isolated from the Axial Seamount in the Pacific Ocean, and resequencing of the two type strains Streptomyces lonarensis strain NCL 716 and Streptomyces bohaiensis strain 11A07.</title>
        <authorList>
            <person name="Loughran R.M."/>
            <person name="Pfannmuller K.M."/>
            <person name="Wasson B.J."/>
            <person name="Deadmond M.C."/>
            <person name="Paddock B.E."/>
            <person name="Koyack M.J."/>
            <person name="Gallegos D.A."/>
            <person name="Mitchell E.A."/>
            <person name="Ushijima B."/>
            <person name="Saw J.H."/>
            <person name="Mcphail K.L."/>
            <person name="Videau P."/>
        </authorList>
    </citation>
    <scope>NUCLEOTIDE SEQUENCE [LARGE SCALE GENOMIC DNA]</scope>
    <source>
        <strain evidence="4 5">NCL716</strain>
    </source>
</reference>
<proteinExistence type="predicted"/>
<gene>
    <name evidence="4" type="ORF">HCN56_11565</name>
</gene>
<dbReference type="Pfam" id="PF00588">
    <property type="entry name" value="SpoU_methylase"/>
    <property type="match status" value="1"/>
</dbReference>
<dbReference type="Gene3D" id="3.40.1280.10">
    <property type="match status" value="1"/>
</dbReference>
<dbReference type="GO" id="GO:0016423">
    <property type="term" value="F:tRNA (guanine) methyltransferase activity"/>
    <property type="evidence" value="ECO:0007669"/>
    <property type="project" value="InterPro"/>
</dbReference>
<dbReference type="PANTHER" id="PTHR12029">
    <property type="entry name" value="RNA METHYLTRANSFERASE"/>
    <property type="match status" value="1"/>
</dbReference>
<keyword evidence="2 4" id="KW-0808">Transferase</keyword>
<dbReference type="SUPFAM" id="SSF75217">
    <property type="entry name" value="alpha/beta knot"/>
    <property type="match status" value="1"/>
</dbReference>
<dbReference type="GO" id="GO:0030488">
    <property type="term" value="P:tRNA methylation"/>
    <property type="evidence" value="ECO:0007669"/>
    <property type="project" value="InterPro"/>
</dbReference>
<evidence type="ECO:0000259" key="3">
    <source>
        <dbReference type="Pfam" id="PF00588"/>
    </source>
</evidence>
<dbReference type="RefSeq" id="WP_167970064.1">
    <property type="nucleotide sequence ID" value="NZ_BHZG01000073.1"/>
</dbReference>
<dbReference type="PANTHER" id="PTHR12029:SF11">
    <property type="entry name" value="METHYLTRANSFERASE TARBP1-RELATED"/>
    <property type="match status" value="1"/>
</dbReference>